<keyword evidence="1" id="KW-0812">Transmembrane</keyword>
<keyword evidence="3" id="KW-1185">Reference proteome</keyword>
<dbReference type="RefSeq" id="WP_185141391.1">
    <property type="nucleotide sequence ID" value="NZ_JACJVP010000005.1"/>
</dbReference>
<dbReference type="AlphaFoldDB" id="A0A7X0RPN6"/>
<comment type="caution">
    <text evidence="2">The sequence shown here is derived from an EMBL/GenBank/DDBJ whole genome shotgun (WGS) entry which is preliminary data.</text>
</comment>
<keyword evidence="1" id="KW-0472">Membrane</keyword>
<protein>
    <submittedName>
        <fullName evidence="2">Acetyl-CoA acetyltransferase</fullName>
    </submittedName>
</protein>
<dbReference type="Proteomes" id="UP000547209">
    <property type="component" value="Unassembled WGS sequence"/>
</dbReference>
<gene>
    <name evidence="2" type="ORF">H7C19_04515</name>
</gene>
<evidence type="ECO:0000256" key="1">
    <source>
        <dbReference type="SAM" id="Phobius"/>
    </source>
</evidence>
<sequence length="103" mass="11224">MSSKAEVAGVSSPMYQAEQEWVGRVKKMRQKLSGIGNSCVNRPVRVETIDGHAYEGTVVGCDGCHLHLRVNPTPQDVRFFGPLAAGSILTLVLYELLVITLLI</sequence>
<proteinExistence type="predicted"/>
<reference evidence="2 3" key="1">
    <citation type="submission" date="2020-08" db="EMBL/GenBank/DDBJ databases">
        <title>Cohnella phylogeny.</title>
        <authorList>
            <person name="Dunlap C."/>
        </authorList>
    </citation>
    <scope>NUCLEOTIDE SEQUENCE [LARGE SCALE GENOMIC DNA]</scope>
    <source>
        <strain evidence="2 3">DSM 28246</strain>
    </source>
</reference>
<feature type="transmembrane region" description="Helical" evidence="1">
    <location>
        <begin position="79"/>
        <end position="102"/>
    </location>
</feature>
<name>A0A7X0RPN6_9BACL</name>
<dbReference type="EMBL" id="JACJVP010000005">
    <property type="protein sequence ID" value="MBB6669949.1"/>
    <property type="molecule type" value="Genomic_DNA"/>
</dbReference>
<keyword evidence="2" id="KW-0808">Transferase</keyword>
<keyword evidence="1" id="KW-1133">Transmembrane helix</keyword>
<evidence type="ECO:0000313" key="3">
    <source>
        <dbReference type="Proteomes" id="UP000547209"/>
    </source>
</evidence>
<dbReference type="GO" id="GO:0016740">
    <property type="term" value="F:transferase activity"/>
    <property type="evidence" value="ECO:0007669"/>
    <property type="project" value="UniProtKB-KW"/>
</dbReference>
<accession>A0A7X0RPN6</accession>
<evidence type="ECO:0000313" key="2">
    <source>
        <dbReference type="EMBL" id="MBB6669949.1"/>
    </source>
</evidence>
<organism evidence="2 3">
    <name type="scientific">Cohnella nanjingensis</name>
    <dbReference type="NCBI Taxonomy" id="1387779"/>
    <lineage>
        <taxon>Bacteria</taxon>
        <taxon>Bacillati</taxon>
        <taxon>Bacillota</taxon>
        <taxon>Bacilli</taxon>
        <taxon>Bacillales</taxon>
        <taxon>Paenibacillaceae</taxon>
        <taxon>Cohnella</taxon>
    </lineage>
</organism>